<evidence type="ECO:0000256" key="8">
    <source>
        <dbReference type="ARBA" id="ARBA00023317"/>
    </source>
</evidence>
<dbReference type="PANTHER" id="PTHR21012:SF0">
    <property type="entry name" value="ASPARTATE 1-DECARBOXYLASE"/>
    <property type="match status" value="1"/>
</dbReference>
<dbReference type="GO" id="GO:0004068">
    <property type="term" value="F:aspartate 1-decarboxylase activity"/>
    <property type="evidence" value="ECO:0007669"/>
    <property type="project" value="UniProtKB-UniRule"/>
</dbReference>
<name>A0A7C1SDA7_UNCW3</name>
<evidence type="ECO:0000256" key="3">
    <source>
        <dbReference type="ARBA" id="ARBA00022793"/>
    </source>
</evidence>
<evidence type="ECO:0000256" key="11">
    <source>
        <dbReference type="PIRSR" id="PIRSR006246-2"/>
    </source>
</evidence>
<dbReference type="SUPFAM" id="SSF50692">
    <property type="entry name" value="ADC-like"/>
    <property type="match status" value="1"/>
</dbReference>
<dbReference type="NCBIfam" id="TIGR00223">
    <property type="entry name" value="panD"/>
    <property type="match status" value="1"/>
</dbReference>
<evidence type="ECO:0000256" key="2">
    <source>
        <dbReference type="ARBA" id="ARBA00022655"/>
    </source>
</evidence>
<evidence type="ECO:0000256" key="10">
    <source>
        <dbReference type="PIRSR" id="PIRSR006246-1"/>
    </source>
</evidence>
<keyword evidence="5 9" id="KW-0865">Zymogen</keyword>
<dbReference type="InterPro" id="IPR009010">
    <property type="entry name" value="Asp_de-COase-like_dom_sf"/>
</dbReference>
<evidence type="ECO:0000256" key="13">
    <source>
        <dbReference type="PIRSR" id="PIRSR006246-5"/>
    </source>
</evidence>
<gene>
    <name evidence="9" type="primary">panD</name>
    <name evidence="14" type="ORF">ENP94_01160</name>
</gene>
<reference evidence="14" key="1">
    <citation type="journal article" date="2020" name="mSystems">
        <title>Genome- and Community-Level Interaction Insights into Carbon Utilization and Element Cycling Functions of Hydrothermarchaeota in Hydrothermal Sediment.</title>
        <authorList>
            <person name="Zhou Z."/>
            <person name="Liu Y."/>
            <person name="Xu W."/>
            <person name="Pan J."/>
            <person name="Luo Z.H."/>
            <person name="Li M."/>
        </authorList>
    </citation>
    <scope>NUCLEOTIDE SEQUENCE [LARGE SCALE GENOMIC DNA]</scope>
    <source>
        <strain evidence="14">SpSt-265</strain>
    </source>
</reference>
<evidence type="ECO:0000256" key="7">
    <source>
        <dbReference type="ARBA" id="ARBA00023270"/>
    </source>
</evidence>
<comment type="function">
    <text evidence="9">Catalyzes the pyruvoyl-dependent decarboxylation of aspartate to produce beta-alanine.</text>
</comment>
<comment type="caution">
    <text evidence="14">The sequence shown here is derived from an EMBL/GenBank/DDBJ whole genome shotgun (WGS) entry which is preliminary data.</text>
</comment>
<evidence type="ECO:0000256" key="6">
    <source>
        <dbReference type="ARBA" id="ARBA00023239"/>
    </source>
</evidence>
<evidence type="ECO:0000313" key="14">
    <source>
        <dbReference type="EMBL" id="HEA86604.1"/>
    </source>
</evidence>
<comment type="catalytic activity">
    <reaction evidence="9">
        <text>L-aspartate + H(+) = beta-alanine + CO2</text>
        <dbReference type="Rhea" id="RHEA:19497"/>
        <dbReference type="ChEBI" id="CHEBI:15378"/>
        <dbReference type="ChEBI" id="CHEBI:16526"/>
        <dbReference type="ChEBI" id="CHEBI:29991"/>
        <dbReference type="ChEBI" id="CHEBI:57966"/>
        <dbReference type="EC" id="4.1.1.11"/>
    </reaction>
</comment>
<comment type="cofactor">
    <cofactor evidence="9 10">
        <name>pyruvate</name>
        <dbReference type="ChEBI" id="CHEBI:15361"/>
    </cofactor>
    <text evidence="9 10">Binds 1 pyruvoyl group covalently per subunit.</text>
</comment>
<evidence type="ECO:0000256" key="4">
    <source>
        <dbReference type="ARBA" id="ARBA00022813"/>
    </source>
</evidence>
<dbReference type="InterPro" id="IPR003190">
    <property type="entry name" value="Asp_decarbox"/>
</dbReference>
<organism evidence="14">
    <name type="scientific">candidate division WOR-3 bacterium</name>
    <dbReference type="NCBI Taxonomy" id="2052148"/>
    <lineage>
        <taxon>Bacteria</taxon>
        <taxon>Bacteria division WOR-3</taxon>
    </lineage>
</organism>
<feature type="chain" id="PRO_5028547664" description="Aspartate 1-decarboxylase alpha chain" evidence="9 13">
    <location>
        <begin position="25"/>
        <end position="122"/>
    </location>
</feature>
<comment type="subcellular location">
    <subcellularLocation>
        <location evidence="9">Cytoplasm</location>
    </subcellularLocation>
</comment>
<comment type="PTM">
    <text evidence="9 12">Is synthesized initially as an inactive proenzyme, which is activated by self-cleavage at a specific serine bond to produce a beta-subunit with a hydroxyl group at its C-terminus and an alpha-subunit with a pyruvoyl group at its N-terminus.</text>
</comment>
<feature type="modified residue" description="Pyruvic acid (Ser)" evidence="9 12">
    <location>
        <position position="25"/>
    </location>
</feature>
<proteinExistence type="inferred from homology"/>
<dbReference type="PANTHER" id="PTHR21012">
    <property type="entry name" value="ASPARTATE 1-DECARBOXYLASE"/>
    <property type="match status" value="1"/>
</dbReference>
<keyword evidence="3 9" id="KW-0210">Decarboxylase</keyword>
<dbReference type="UniPathway" id="UPA00028">
    <property type="reaction ID" value="UER00002"/>
</dbReference>
<dbReference type="HAMAP" id="MF_00446">
    <property type="entry name" value="PanD"/>
    <property type="match status" value="1"/>
</dbReference>
<evidence type="ECO:0000256" key="12">
    <source>
        <dbReference type="PIRSR" id="PIRSR006246-3"/>
    </source>
</evidence>
<keyword evidence="6 9" id="KW-0456">Lyase</keyword>
<protein>
    <recommendedName>
        <fullName evidence="9">Aspartate 1-decarboxylase</fullName>
        <ecNumber evidence="9">4.1.1.11</ecNumber>
    </recommendedName>
    <alternativeName>
        <fullName evidence="9">Aspartate alpha-decarboxylase</fullName>
    </alternativeName>
    <component>
        <recommendedName>
            <fullName evidence="9">Aspartate 1-decarboxylase beta chain</fullName>
        </recommendedName>
    </component>
    <component>
        <recommendedName>
            <fullName evidence="9">Aspartate 1-decarboxylase alpha chain</fullName>
        </recommendedName>
    </component>
</protein>
<comment type="similarity">
    <text evidence="9">Belongs to the PanD family.</text>
</comment>
<keyword evidence="8 9" id="KW-0670">Pyruvate</keyword>
<dbReference type="EC" id="4.1.1.11" evidence="9"/>
<accession>A0A7C1SDA7</accession>
<feature type="binding site" evidence="9 11">
    <location>
        <position position="57"/>
    </location>
    <ligand>
        <name>substrate</name>
    </ligand>
</feature>
<dbReference type="AlphaFoldDB" id="A0A7C1SDA7"/>
<dbReference type="PIRSF" id="PIRSF006246">
    <property type="entry name" value="Asp_decarbox"/>
    <property type="match status" value="1"/>
</dbReference>
<keyword evidence="7 9" id="KW-0704">Schiff base</keyword>
<feature type="active site" description="Proton donor" evidence="9 10">
    <location>
        <position position="58"/>
    </location>
</feature>
<dbReference type="Gene3D" id="2.40.40.20">
    <property type="match status" value="1"/>
</dbReference>
<sequence>MQRKLLKSKIQGLRITGKELYYEGSLQVDAALLEAAGIVPGEMVQVVNINNGERFETYVIPAGAGSGVCCLKGAAARLGEVGDQVIVMSMAYVDESELSRHRIVRVKVDENNRIVKEEADGK</sequence>
<feature type="active site" description="Schiff-base intermediate with substrate; via pyruvic acid" evidence="9 10">
    <location>
        <position position="25"/>
    </location>
</feature>
<feature type="binding site" evidence="9 11">
    <location>
        <begin position="73"/>
        <end position="75"/>
    </location>
    <ligand>
        <name>substrate</name>
    </ligand>
</feature>
<dbReference type="GO" id="GO:0005829">
    <property type="term" value="C:cytosol"/>
    <property type="evidence" value="ECO:0007669"/>
    <property type="project" value="TreeGrafter"/>
</dbReference>
<keyword evidence="2 9" id="KW-0566">Pantothenate biosynthesis</keyword>
<dbReference type="GO" id="GO:0006523">
    <property type="term" value="P:alanine biosynthetic process"/>
    <property type="evidence" value="ECO:0007669"/>
    <property type="project" value="InterPro"/>
</dbReference>
<feature type="chain" id="PRO_5028547665" description="Aspartate 1-decarboxylase beta chain" evidence="9 13">
    <location>
        <begin position="1"/>
        <end position="24"/>
    </location>
</feature>
<comment type="pathway">
    <text evidence="9">Cofactor biosynthesis; (R)-pantothenate biosynthesis; beta-alanine from L-aspartate: step 1/1.</text>
</comment>
<dbReference type="Pfam" id="PF02261">
    <property type="entry name" value="Asp_decarbox"/>
    <property type="match status" value="1"/>
</dbReference>
<evidence type="ECO:0000256" key="1">
    <source>
        <dbReference type="ARBA" id="ARBA00022490"/>
    </source>
</evidence>
<dbReference type="EMBL" id="DSLG01000002">
    <property type="protein sequence ID" value="HEA86604.1"/>
    <property type="molecule type" value="Genomic_DNA"/>
</dbReference>
<evidence type="ECO:0000256" key="9">
    <source>
        <dbReference type="HAMAP-Rule" id="MF_00446"/>
    </source>
</evidence>
<dbReference type="GO" id="GO:0015940">
    <property type="term" value="P:pantothenate biosynthetic process"/>
    <property type="evidence" value="ECO:0007669"/>
    <property type="project" value="UniProtKB-UniRule"/>
</dbReference>
<dbReference type="CDD" id="cd06919">
    <property type="entry name" value="Asp_decarbox"/>
    <property type="match status" value="1"/>
</dbReference>
<keyword evidence="4 9" id="KW-0068">Autocatalytic cleavage</keyword>
<evidence type="ECO:0000256" key="5">
    <source>
        <dbReference type="ARBA" id="ARBA00023145"/>
    </source>
</evidence>
<comment type="subunit">
    <text evidence="9">Heterooctamer of four alpha and four beta subunits.</text>
</comment>
<keyword evidence="1 9" id="KW-0963">Cytoplasm</keyword>